<dbReference type="EMBL" id="CH916367">
    <property type="protein sequence ID" value="EDW00883.1"/>
    <property type="molecule type" value="Genomic_DNA"/>
</dbReference>
<reference evidence="3 4" key="1">
    <citation type="journal article" date="2007" name="Nature">
        <title>Evolution of genes and genomes on the Drosophila phylogeny.</title>
        <authorList>
            <consortium name="Drosophila 12 Genomes Consortium"/>
            <person name="Clark A.G."/>
            <person name="Eisen M.B."/>
            <person name="Smith D.R."/>
            <person name="Bergman C.M."/>
            <person name="Oliver B."/>
            <person name="Markow T.A."/>
            <person name="Kaufman T.C."/>
            <person name="Kellis M."/>
            <person name="Gelbart W."/>
            <person name="Iyer V.N."/>
            <person name="Pollard D.A."/>
            <person name="Sackton T.B."/>
            <person name="Larracuente A.M."/>
            <person name="Singh N.D."/>
            <person name="Abad J.P."/>
            <person name="Abt D.N."/>
            <person name="Adryan B."/>
            <person name="Aguade M."/>
            <person name="Akashi H."/>
            <person name="Anderson W.W."/>
            <person name="Aquadro C.F."/>
            <person name="Ardell D.H."/>
            <person name="Arguello R."/>
            <person name="Artieri C.G."/>
            <person name="Barbash D.A."/>
            <person name="Barker D."/>
            <person name="Barsanti P."/>
            <person name="Batterham P."/>
            <person name="Batzoglou S."/>
            <person name="Begun D."/>
            <person name="Bhutkar A."/>
            <person name="Blanco E."/>
            <person name="Bosak S.A."/>
            <person name="Bradley R.K."/>
            <person name="Brand A.D."/>
            <person name="Brent M.R."/>
            <person name="Brooks A.N."/>
            <person name="Brown R.H."/>
            <person name="Butlin R.K."/>
            <person name="Caggese C."/>
            <person name="Calvi B.R."/>
            <person name="Bernardo de Carvalho A."/>
            <person name="Caspi A."/>
            <person name="Castrezana S."/>
            <person name="Celniker S.E."/>
            <person name="Chang J.L."/>
            <person name="Chapple C."/>
            <person name="Chatterji S."/>
            <person name="Chinwalla A."/>
            <person name="Civetta A."/>
            <person name="Clifton S.W."/>
            <person name="Comeron J.M."/>
            <person name="Costello J.C."/>
            <person name="Coyne J.A."/>
            <person name="Daub J."/>
            <person name="David R.G."/>
            <person name="Delcher A.L."/>
            <person name="Delehaunty K."/>
            <person name="Do C.B."/>
            <person name="Ebling H."/>
            <person name="Edwards K."/>
            <person name="Eickbush T."/>
            <person name="Evans J.D."/>
            <person name="Filipski A."/>
            <person name="Findeiss S."/>
            <person name="Freyhult E."/>
            <person name="Fulton L."/>
            <person name="Fulton R."/>
            <person name="Garcia A.C."/>
            <person name="Gardiner A."/>
            <person name="Garfield D.A."/>
            <person name="Garvin B.E."/>
            <person name="Gibson G."/>
            <person name="Gilbert D."/>
            <person name="Gnerre S."/>
            <person name="Godfrey J."/>
            <person name="Good R."/>
            <person name="Gotea V."/>
            <person name="Gravely B."/>
            <person name="Greenberg A.J."/>
            <person name="Griffiths-Jones S."/>
            <person name="Gross S."/>
            <person name="Guigo R."/>
            <person name="Gustafson E.A."/>
            <person name="Haerty W."/>
            <person name="Hahn M.W."/>
            <person name="Halligan D.L."/>
            <person name="Halpern A.L."/>
            <person name="Halter G.M."/>
            <person name="Han M.V."/>
            <person name="Heger A."/>
            <person name="Hillier L."/>
            <person name="Hinrichs A.S."/>
            <person name="Holmes I."/>
            <person name="Hoskins R.A."/>
            <person name="Hubisz M.J."/>
            <person name="Hultmark D."/>
            <person name="Huntley M.A."/>
            <person name="Jaffe D.B."/>
            <person name="Jagadeeshan S."/>
            <person name="Jeck W.R."/>
            <person name="Johnson J."/>
            <person name="Jones C.D."/>
            <person name="Jordan W.C."/>
            <person name="Karpen G.H."/>
            <person name="Kataoka E."/>
            <person name="Keightley P.D."/>
            <person name="Kheradpour P."/>
            <person name="Kirkness E.F."/>
            <person name="Koerich L.B."/>
            <person name="Kristiansen K."/>
            <person name="Kudrna D."/>
            <person name="Kulathinal R.J."/>
            <person name="Kumar S."/>
            <person name="Kwok R."/>
            <person name="Lander E."/>
            <person name="Langley C.H."/>
            <person name="Lapoint R."/>
            <person name="Lazzaro B.P."/>
            <person name="Lee S.J."/>
            <person name="Levesque L."/>
            <person name="Li R."/>
            <person name="Lin C.F."/>
            <person name="Lin M.F."/>
            <person name="Lindblad-Toh K."/>
            <person name="Llopart A."/>
            <person name="Long M."/>
            <person name="Low L."/>
            <person name="Lozovsky E."/>
            <person name="Lu J."/>
            <person name="Luo M."/>
            <person name="Machado C.A."/>
            <person name="Makalowski W."/>
            <person name="Marzo M."/>
            <person name="Matsuda M."/>
            <person name="Matzkin L."/>
            <person name="McAllister B."/>
            <person name="McBride C.S."/>
            <person name="McKernan B."/>
            <person name="McKernan K."/>
            <person name="Mendez-Lago M."/>
            <person name="Minx P."/>
            <person name="Mollenhauer M.U."/>
            <person name="Montooth K."/>
            <person name="Mount S.M."/>
            <person name="Mu X."/>
            <person name="Myers E."/>
            <person name="Negre B."/>
            <person name="Newfeld S."/>
            <person name="Nielsen R."/>
            <person name="Noor M.A."/>
            <person name="O'Grady P."/>
            <person name="Pachter L."/>
            <person name="Papaceit M."/>
            <person name="Parisi M.J."/>
            <person name="Parisi M."/>
            <person name="Parts L."/>
            <person name="Pedersen J.S."/>
            <person name="Pesole G."/>
            <person name="Phillippy A.M."/>
            <person name="Ponting C.P."/>
            <person name="Pop M."/>
            <person name="Porcelli D."/>
            <person name="Powell J.R."/>
            <person name="Prohaska S."/>
            <person name="Pruitt K."/>
            <person name="Puig M."/>
            <person name="Quesneville H."/>
            <person name="Ram K.R."/>
            <person name="Rand D."/>
            <person name="Rasmussen M.D."/>
            <person name="Reed L.K."/>
            <person name="Reenan R."/>
            <person name="Reily A."/>
            <person name="Remington K.A."/>
            <person name="Rieger T.T."/>
            <person name="Ritchie M.G."/>
            <person name="Robin C."/>
            <person name="Rogers Y.H."/>
            <person name="Rohde C."/>
            <person name="Rozas J."/>
            <person name="Rubenfield M.J."/>
            <person name="Ruiz A."/>
            <person name="Russo S."/>
            <person name="Salzberg S.L."/>
            <person name="Sanchez-Gracia A."/>
            <person name="Saranga D.J."/>
            <person name="Sato H."/>
            <person name="Schaeffer S.W."/>
            <person name="Schatz M.C."/>
            <person name="Schlenke T."/>
            <person name="Schwartz R."/>
            <person name="Segarra C."/>
            <person name="Singh R.S."/>
            <person name="Sirot L."/>
            <person name="Sirota M."/>
            <person name="Sisneros N.B."/>
            <person name="Smith C.D."/>
            <person name="Smith T.F."/>
            <person name="Spieth J."/>
            <person name="Stage D.E."/>
            <person name="Stark A."/>
            <person name="Stephan W."/>
            <person name="Strausberg R.L."/>
            <person name="Strempel S."/>
            <person name="Sturgill D."/>
            <person name="Sutton G."/>
            <person name="Sutton G.G."/>
            <person name="Tao W."/>
            <person name="Teichmann S."/>
            <person name="Tobari Y.N."/>
            <person name="Tomimura Y."/>
            <person name="Tsolas J.M."/>
            <person name="Valente V.L."/>
            <person name="Venter E."/>
            <person name="Venter J.C."/>
            <person name="Vicario S."/>
            <person name="Vieira F.G."/>
            <person name="Vilella A.J."/>
            <person name="Villasante A."/>
            <person name="Walenz B."/>
            <person name="Wang J."/>
            <person name="Wasserman M."/>
            <person name="Watts T."/>
            <person name="Wilson D."/>
            <person name="Wilson R.K."/>
            <person name="Wing R.A."/>
            <person name="Wolfner M.F."/>
            <person name="Wong A."/>
            <person name="Wong G.K."/>
            <person name="Wu C.I."/>
            <person name="Wu G."/>
            <person name="Yamamoto D."/>
            <person name="Yang H.P."/>
            <person name="Yang S.P."/>
            <person name="Yorke J.A."/>
            <person name="Yoshida K."/>
            <person name="Zdobnov E."/>
            <person name="Zhang P."/>
            <person name="Zhang Y."/>
            <person name="Zimin A.V."/>
            <person name="Baldwin J."/>
            <person name="Abdouelleil A."/>
            <person name="Abdulkadir J."/>
            <person name="Abebe A."/>
            <person name="Abera B."/>
            <person name="Abreu J."/>
            <person name="Acer S.C."/>
            <person name="Aftuck L."/>
            <person name="Alexander A."/>
            <person name="An P."/>
            <person name="Anderson E."/>
            <person name="Anderson S."/>
            <person name="Arachi H."/>
            <person name="Azer M."/>
            <person name="Bachantsang P."/>
            <person name="Barry A."/>
            <person name="Bayul T."/>
            <person name="Berlin A."/>
            <person name="Bessette D."/>
            <person name="Bloom T."/>
            <person name="Blye J."/>
            <person name="Boguslavskiy L."/>
            <person name="Bonnet C."/>
            <person name="Boukhgalter B."/>
            <person name="Bourzgui I."/>
            <person name="Brown A."/>
            <person name="Cahill P."/>
            <person name="Channer S."/>
            <person name="Cheshatsang Y."/>
            <person name="Chuda L."/>
            <person name="Citroen M."/>
            <person name="Collymore A."/>
            <person name="Cooke P."/>
            <person name="Costello M."/>
            <person name="D'Aco K."/>
            <person name="Daza R."/>
            <person name="De Haan G."/>
            <person name="DeGray S."/>
            <person name="DeMaso C."/>
            <person name="Dhargay N."/>
            <person name="Dooley K."/>
            <person name="Dooley E."/>
            <person name="Doricent M."/>
            <person name="Dorje P."/>
            <person name="Dorjee K."/>
            <person name="Dupes A."/>
            <person name="Elong R."/>
            <person name="Falk J."/>
            <person name="Farina A."/>
            <person name="Faro S."/>
            <person name="Ferguson D."/>
            <person name="Fisher S."/>
            <person name="Foley C.D."/>
            <person name="Franke A."/>
            <person name="Friedrich D."/>
            <person name="Gadbois L."/>
            <person name="Gearin G."/>
            <person name="Gearin C.R."/>
            <person name="Giannoukos G."/>
            <person name="Goode T."/>
            <person name="Graham J."/>
            <person name="Grandbois E."/>
            <person name="Grewal S."/>
            <person name="Gyaltsen K."/>
            <person name="Hafez N."/>
            <person name="Hagos B."/>
            <person name="Hall J."/>
            <person name="Henson C."/>
            <person name="Hollinger A."/>
            <person name="Honan T."/>
            <person name="Huard M.D."/>
            <person name="Hughes L."/>
            <person name="Hurhula B."/>
            <person name="Husby M.E."/>
            <person name="Kamat A."/>
            <person name="Kanga B."/>
            <person name="Kashin S."/>
            <person name="Khazanovich D."/>
            <person name="Kisner P."/>
            <person name="Lance K."/>
            <person name="Lara M."/>
            <person name="Lee W."/>
            <person name="Lennon N."/>
            <person name="Letendre F."/>
            <person name="LeVine R."/>
            <person name="Lipovsky A."/>
            <person name="Liu X."/>
            <person name="Liu J."/>
            <person name="Liu S."/>
            <person name="Lokyitsang T."/>
            <person name="Lokyitsang Y."/>
            <person name="Lubonja R."/>
            <person name="Lui A."/>
            <person name="MacDonald P."/>
            <person name="Magnisalis V."/>
            <person name="Maru K."/>
            <person name="Matthews C."/>
            <person name="McCusker W."/>
            <person name="McDonough S."/>
            <person name="Mehta T."/>
            <person name="Meldrim J."/>
            <person name="Meneus L."/>
            <person name="Mihai O."/>
            <person name="Mihalev A."/>
            <person name="Mihova T."/>
            <person name="Mittelman R."/>
            <person name="Mlenga V."/>
            <person name="Montmayeur A."/>
            <person name="Mulrain L."/>
            <person name="Navidi A."/>
            <person name="Naylor J."/>
            <person name="Negash T."/>
            <person name="Nguyen T."/>
            <person name="Nguyen N."/>
            <person name="Nicol R."/>
            <person name="Norbu C."/>
            <person name="Norbu N."/>
            <person name="Novod N."/>
            <person name="O'Neill B."/>
            <person name="Osman S."/>
            <person name="Markiewicz E."/>
            <person name="Oyono O.L."/>
            <person name="Patti C."/>
            <person name="Phunkhang P."/>
            <person name="Pierre F."/>
            <person name="Priest M."/>
            <person name="Raghuraman S."/>
            <person name="Rege F."/>
            <person name="Reyes R."/>
            <person name="Rise C."/>
            <person name="Rogov P."/>
            <person name="Ross K."/>
            <person name="Ryan E."/>
            <person name="Settipalli S."/>
            <person name="Shea T."/>
            <person name="Sherpa N."/>
            <person name="Shi L."/>
            <person name="Shih D."/>
            <person name="Sparrow T."/>
            <person name="Spaulding J."/>
            <person name="Stalker J."/>
            <person name="Stange-Thomann N."/>
            <person name="Stavropoulos S."/>
            <person name="Stone C."/>
            <person name="Strader C."/>
            <person name="Tesfaye S."/>
            <person name="Thomson T."/>
            <person name="Thoulutsang Y."/>
            <person name="Thoulutsang D."/>
            <person name="Topham K."/>
            <person name="Topping I."/>
            <person name="Tsamla T."/>
            <person name="Vassiliev H."/>
            <person name="Vo A."/>
            <person name="Wangchuk T."/>
            <person name="Wangdi T."/>
            <person name="Weiand M."/>
            <person name="Wilkinson J."/>
            <person name="Wilson A."/>
            <person name="Yadav S."/>
            <person name="Young G."/>
            <person name="Yu Q."/>
            <person name="Zembek L."/>
            <person name="Zhong D."/>
            <person name="Zimmer A."/>
            <person name="Zwirko Z."/>
            <person name="Jaffe D.B."/>
            <person name="Alvarez P."/>
            <person name="Brockman W."/>
            <person name="Butler J."/>
            <person name="Chin C."/>
            <person name="Gnerre S."/>
            <person name="Grabherr M."/>
            <person name="Kleber M."/>
            <person name="Mauceli E."/>
            <person name="MacCallum I."/>
        </authorList>
    </citation>
    <scope>NUCLEOTIDE SEQUENCE [LARGE SCALE GENOMIC DNA]</scope>
    <source>
        <strain evidence="4">Tucson 15287-2541.00</strain>
    </source>
</reference>
<dbReference type="Proteomes" id="UP000001070">
    <property type="component" value="Unassembled WGS sequence"/>
</dbReference>
<dbReference type="PhylomeDB" id="B4J6B0"/>
<organism evidence="4">
    <name type="scientific">Drosophila grimshawi</name>
    <name type="common">Hawaiian fruit fly</name>
    <name type="synonym">Idiomyia grimshawi</name>
    <dbReference type="NCBI Taxonomy" id="7222"/>
    <lineage>
        <taxon>Eukaryota</taxon>
        <taxon>Metazoa</taxon>
        <taxon>Ecdysozoa</taxon>
        <taxon>Arthropoda</taxon>
        <taxon>Hexapoda</taxon>
        <taxon>Insecta</taxon>
        <taxon>Pterygota</taxon>
        <taxon>Neoptera</taxon>
        <taxon>Endopterygota</taxon>
        <taxon>Diptera</taxon>
        <taxon>Brachycera</taxon>
        <taxon>Muscomorpha</taxon>
        <taxon>Ephydroidea</taxon>
        <taxon>Drosophilidae</taxon>
        <taxon>Drosophila</taxon>
        <taxon>Hawaiian Drosophila</taxon>
    </lineage>
</organism>
<keyword evidence="4" id="KW-1185">Reference proteome</keyword>
<feature type="signal peptide" evidence="1">
    <location>
        <begin position="1"/>
        <end position="18"/>
    </location>
</feature>
<dbReference type="eggNOG" id="ENOG502T8EW">
    <property type="taxonomic scope" value="Eukaryota"/>
</dbReference>
<accession>B4J6B0</accession>
<evidence type="ECO:0000313" key="4">
    <source>
        <dbReference type="Proteomes" id="UP000001070"/>
    </source>
</evidence>
<dbReference type="InParanoid" id="B4J6B0"/>
<dbReference type="PANTHER" id="PTHR21721:SF26">
    <property type="entry name" value="DUF753 DOMAIN-CONTAINING PROTEIN-RELATED"/>
    <property type="match status" value="1"/>
</dbReference>
<dbReference type="HOGENOM" id="CLU_109089_0_0_1"/>
<dbReference type="PANTHER" id="PTHR21721">
    <property type="entry name" value="GH09876P-RELATED"/>
    <property type="match status" value="1"/>
</dbReference>
<keyword evidence="1" id="KW-0732">Signal</keyword>
<dbReference type="AlphaFoldDB" id="B4J6B0"/>
<protein>
    <submittedName>
        <fullName evidence="3">GH20772</fullName>
    </submittedName>
</protein>
<dbReference type="OrthoDB" id="7969794at2759"/>
<feature type="domain" description="DUF753" evidence="2">
    <location>
        <begin position="33"/>
        <end position="103"/>
    </location>
</feature>
<dbReference type="Pfam" id="PF05444">
    <property type="entry name" value="DUF753"/>
    <property type="match status" value="1"/>
</dbReference>
<proteinExistence type="predicted"/>
<sequence length="222" mass="24149">MTMATAVFLLLCLSLTAAAELRDSAVSTSSPRHCYSCEGINCQRTTLQNATVQCNDLLDICVTVYERFRVIERGCLVELSLAAQSKCNSQDKQCQKCSGELCNDQGRIDFQCIQCNGSDDSKCNLAGDSIMPTQCPAPTSNNAYCYVKNVDSHQQRGCALNVKEQQSCLKDIECSLCLPENAHGSSACNNYQLEYKSAASQAQQLLGLLLGMLGLLAVKIFD</sequence>
<name>B4J6B0_DROGR</name>
<evidence type="ECO:0000313" key="3">
    <source>
        <dbReference type="EMBL" id="EDW00883.1"/>
    </source>
</evidence>
<dbReference type="STRING" id="7222.B4J6B0"/>
<gene>
    <name evidence="3" type="primary">Dgri\GH20772</name>
    <name evidence="3" type="ORF">Dgri_GH20772</name>
</gene>
<feature type="chain" id="PRO_5002808205" evidence="1">
    <location>
        <begin position="19"/>
        <end position="222"/>
    </location>
</feature>
<evidence type="ECO:0000256" key="1">
    <source>
        <dbReference type="SAM" id="SignalP"/>
    </source>
</evidence>
<dbReference type="OMA" id="GELCNNQ"/>
<evidence type="ECO:0000259" key="2">
    <source>
        <dbReference type="Pfam" id="PF05444"/>
    </source>
</evidence>
<dbReference type="KEGG" id="dgr:6559684"/>
<dbReference type="InterPro" id="IPR008472">
    <property type="entry name" value="DUF753"/>
</dbReference>